<dbReference type="AlphaFoldDB" id="A0A5J4RUM4"/>
<proteinExistence type="predicted"/>
<dbReference type="InterPro" id="IPR052027">
    <property type="entry name" value="PspC"/>
</dbReference>
<evidence type="ECO:0000256" key="3">
    <source>
        <dbReference type="ARBA" id="ARBA00022692"/>
    </source>
</evidence>
<comment type="subcellular location">
    <subcellularLocation>
        <location evidence="1">Cell membrane</location>
        <topology evidence="1">Single-pass membrane protein</topology>
    </subcellularLocation>
</comment>
<keyword evidence="3 6" id="KW-0812">Transmembrane</keyword>
<evidence type="ECO:0000256" key="6">
    <source>
        <dbReference type="SAM" id="Phobius"/>
    </source>
</evidence>
<dbReference type="Pfam" id="PF04024">
    <property type="entry name" value="PspC"/>
    <property type="match status" value="1"/>
</dbReference>
<organism evidence="8">
    <name type="scientific">termite gut metagenome</name>
    <dbReference type="NCBI Taxonomy" id="433724"/>
    <lineage>
        <taxon>unclassified sequences</taxon>
        <taxon>metagenomes</taxon>
        <taxon>organismal metagenomes</taxon>
    </lineage>
</organism>
<evidence type="ECO:0000259" key="7">
    <source>
        <dbReference type="Pfam" id="PF04024"/>
    </source>
</evidence>
<protein>
    <recommendedName>
        <fullName evidence="7">Phage shock protein PspC N-terminal domain-containing protein</fullName>
    </recommendedName>
</protein>
<keyword evidence="4 6" id="KW-1133">Transmembrane helix</keyword>
<comment type="caution">
    <text evidence="8">The sequence shown here is derived from an EMBL/GenBank/DDBJ whole genome shotgun (WGS) entry which is preliminary data.</text>
</comment>
<evidence type="ECO:0000256" key="5">
    <source>
        <dbReference type="ARBA" id="ARBA00023136"/>
    </source>
</evidence>
<evidence type="ECO:0000256" key="4">
    <source>
        <dbReference type="ARBA" id="ARBA00022989"/>
    </source>
</evidence>
<feature type="domain" description="Phage shock protein PspC N-terminal" evidence="7">
    <location>
        <begin position="4"/>
        <end position="61"/>
    </location>
</feature>
<dbReference type="PANTHER" id="PTHR33885">
    <property type="entry name" value="PHAGE SHOCK PROTEIN C"/>
    <property type="match status" value="1"/>
</dbReference>
<reference evidence="8" key="1">
    <citation type="submission" date="2019-03" db="EMBL/GenBank/DDBJ databases">
        <title>Single cell metagenomics reveals metabolic interactions within the superorganism composed of flagellate Streblomastix strix and complex community of Bacteroidetes bacteria on its surface.</title>
        <authorList>
            <person name="Treitli S.C."/>
            <person name="Kolisko M."/>
            <person name="Husnik F."/>
            <person name="Keeling P."/>
            <person name="Hampl V."/>
        </authorList>
    </citation>
    <scope>NUCLEOTIDE SEQUENCE</scope>
    <source>
        <strain evidence="8">STM</strain>
    </source>
</reference>
<evidence type="ECO:0000313" key="8">
    <source>
        <dbReference type="EMBL" id="KAA6337399.1"/>
    </source>
</evidence>
<feature type="transmembrane region" description="Helical" evidence="6">
    <location>
        <begin position="34"/>
        <end position="57"/>
    </location>
</feature>
<keyword evidence="2" id="KW-1003">Cell membrane</keyword>
<keyword evidence="5 6" id="KW-0472">Membrane</keyword>
<evidence type="ECO:0000256" key="2">
    <source>
        <dbReference type="ARBA" id="ARBA00022475"/>
    </source>
</evidence>
<dbReference type="PANTHER" id="PTHR33885:SF3">
    <property type="entry name" value="PHAGE SHOCK PROTEIN C"/>
    <property type="match status" value="1"/>
</dbReference>
<dbReference type="InterPro" id="IPR007168">
    <property type="entry name" value="Phageshock_PspC_N"/>
</dbReference>
<evidence type="ECO:0000256" key="1">
    <source>
        <dbReference type="ARBA" id="ARBA00004162"/>
    </source>
</evidence>
<accession>A0A5J4RUM4</accession>
<dbReference type="GO" id="GO:0005886">
    <property type="term" value="C:plasma membrane"/>
    <property type="evidence" value="ECO:0007669"/>
    <property type="project" value="UniProtKB-SubCell"/>
</dbReference>
<dbReference type="EMBL" id="SNRY01000703">
    <property type="protein sequence ID" value="KAA6337399.1"/>
    <property type="molecule type" value="Genomic_DNA"/>
</dbReference>
<name>A0A5J4RUM4_9ZZZZ</name>
<gene>
    <name evidence="8" type="ORF">EZS27_014517</name>
</gene>
<sequence length="65" mass="7265">MAHKQLTKSSNKIIGGVCGGIAEYFDMDYTIARLIYVLLTILTVFCGIIIYIVLCIIMPNEQKIP</sequence>